<evidence type="ECO:0000256" key="1">
    <source>
        <dbReference type="ARBA" id="ARBA00005582"/>
    </source>
</evidence>
<dbReference type="AlphaFoldDB" id="T1KF24"/>
<dbReference type="PROSITE" id="PS00893">
    <property type="entry name" value="NUDIX_BOX"/>
    <property type="match status" value="1"/>
</dbReference>
<feature type="domain" description="Nudix hydrolase" evidence="3">
    <location>
        <begin position="106"/>
        <end position="237"/>
    </location>
</feature>
<reference evidence="4" key="2">
    <citation type="submission" date="2015-06" db="UniProtKB">
        <authorList>
            <consortium name="EnsemblMetazoa"/>
        </authorList>
    </citation>
    <scope>IDENTIFICATION</scope>
</reference>
<reference evidence="5" key="1">
    <citation type="submission" date="2011-08" db="EMBL/GenBank/DDBJ databases">
        <authorList>
            <person name="Rombauts S."/>
        </authorList>
    </citation>
    <scope>NUCLEOTIDE SEQUENCE</scope>
    <source>
        <strain evidence="5">London</strain>
    </source>
</reference>
<dbReference type="EnsemblMetazoa" id="tetur10g01580.1">
    <property type="protein sequence ID" value="tetur10g01580.1"/>
    <property type="gene ID" value="tetur10g01580"/>
</dbReference>
<dbReference type="PANTHER" id="PTHR13994">
    <property type="entry name" value="NUDIX HYDROLASE RELATED"/>
    <property type="match status" value="1"/>
</dbReference>
<protein>
    <recommendedName>
        <fullName evidence="3">Nudix hydrolase domain-containing protein</fullName>
    </recommendedName>
</protein>
<dbReference type="Pfam" id="PF00293">
    <property type="entry name" value="NUDIX"/>
    <property type="match status" value="1"/>
</dbReference>
<evidence type="ECO:0000313" key="4">
    <source>
        <dbReference type="EnsemblMetazoa" id="tetur10g01580.1"/>
    </source>
</evidence>
<dbReference type="InterPro" id="IPR020084">
    <property type="entry name" value="NUDIX_hydrolase_CS"/>
</dbReference>
<name>T1KF24_TETUR</name>
<accession>T1KF24</accession>
<dbReference type="SUPFAM" id="SSF55811">
    <property type="entry name" value="Nudix"/>
    <property type="match status" value="1"/>
</dbReference>
<dbReference type="STRING" id="32264.T1KF24"/>
<dbReference type="GO" id="GO:0035529">
    <property type="term" value="F:NADH pyrophosphatase activity"/>
    <property type="evidence" value="ECO:0007669"/>
    <property type="project" value="TreeGrafter"/>
</dbReference>
<dbReference type="Gene3D" id="3.40.630.30">
    <property type="match status" value="1"/>
</dbReference>
<organism evidence="4 5">
    <name type="scientific">Tetranychus urticae</name>
    <name type="common">Two-spotted spider mite</name>
    <dbReference type="NCBI Taxonomy" id="32264"/>
    <lineage>
        <taxon>Eukaryota</taxon>
        <taxon>Metazoa</taxon>
        <taxon>Ecdysozoa</taxon>
        <taxon>Arthropoda</taxon>
        <taxon>Chelicerata</taxon>
        <taxon>Arachnida</taxon>
        <taxon>Acari</taxon>
        <taxon>Acariformes</taxon>
        <taxon>Trombidiformes</taxon>
        <taxon>Prostigmata</taxon>
        <taxon>Eleutherengona</taxon>
        <taxon>Raphignathae</taxon>
        <taxon>Tetranychoidea</taxon>
        <taxon>Tetranychidae</taxon>
        <taxon>Tetranychus</taxon>
    </lineage>
</organism>
<sequence length="269" mass="30906">MSSFLPSDYSIDRYNGVNIDLDKVSQSMPDATQDSAIFLKLLNDSLKEWHDKGYRAIWFTVKLANSNLVPLLVKTGFDYHHAKSGYVTLVKWISKDEPNNIPAYPYTNIGVGGLVMNSKDEILVVKERYHLGYPFWKYPGGYANQGEDFGETAEREVWEETGIKTSFESVIAFRHSHRFQFKCSDIYFVCKLKPADETNMTPVKNLHEIADVCWMHHSELLPHLSPFNAFILKHFMSIRKQKSQLVCQKMDSLIGNVDVYFVEKDGSES</sequence>
<dbReference type="InterPro" id="IPR000086">
    <property type="entry name" value="NUDIX_hydrolase_dom"/>
</dbReference>
<dbReference type="Gene3D" id="3.90.79.10">
    <property type="entry name" value="Nucleoside Triphosphate Pyrophosphohydrolase"/>
    <property type="match status" value="1"/>
</dbReference>
<dbReference type="EMBL" id="CAEY01000030">
    <property type="status" value="NOT_ANNOTATED_CDS"/>
    <property type="molecule type" value="Genomic_DNA"/>
</dbReference>
<proteinExistence type="inferred from homology"/>
<keyword evidence="2" id="KW-0378">Hydrolase</keyword>
<keyword evidence="5" id="KW-1185">Reference proteome</keyword>
<dbReference type="PANTHER" id="PTHR13994:SF13">
    <property type="entry name" value="FI03680P"/>
    <property type="match status" value="1"/>
</dbReference>
<dbReference type="GO" id="GO:0051287">
    <property type="term" value="F:NAD binding"/>
    <property type="evidence" value="ECO:0007669"/>
    <property type="project" value="TreeGrafter"/>
</dbReference>
<dbReference type="Proteomes" id="UP000015104">
    <property type="component" value="Unassembled WGS sequence"/>
</dbReference>
<evidence type="ECO:0000313" key="5">
    <source>
        <dbReference type="Proteomes" id="UP000015104"/>
    </source>
</evidence>
<dbReference type="InterPro" id="IPR040618">
    <property type="entry name" value="Pre-Nudix"/>
</dbReference>
<dbReference type="CDD" id="cd04670">
    <property type="entry name" value="NUDIX_ASFGF2_Nudt6"/>
    <property type="match status" value="1"/>
</dbReference>
<dbReference type="PROSITE" id="PS51462">
    <property type="entry name" value="NUDIX"/>
    <property type="match status" value="1"/>
</dbReference>
<dbReference type="GO" id="GO:0047631">
    <property type="term" value="F:ADP-ribose diphosphatase activity"/>
    <property type="evidence" value="ECO:0007669"/>
    <property type="project" value="TreeGrafter"/>
</dbReference>
<comment type="similarity">
    <text evidence="1">Belongs to the Nudix hydrolase family.</text>
</comment>
<dbReference type="eggNOG" id="KOG0648">
    <property type="taxonomic scope" value="Eukaryota"/>
</dbReference>
<dbReference type="InterPro" id="IPR003293">
    <property type="entry name" value="Nudix_hydrolase6-like"/>
</dbReference>
<evidence type="ECO:0000256" key="2">
    <source>
        <dbReference type="ARBA" id="ARBA00022801"/>
    </source>
</evidence>
<dbReference type="Pfam" id="PF18290">
    <property type="entry name" value="Nudix_hydro"/>
    <property type="match status" value="1"/>
</dbReference>
<dbReference type="InterPro" id="IPR015797">
    <property type="entry name" value="NUDIX_hydrolase-like_dom_sf"/>
</dbReference>
<dbReference type="HOGENOM" id="CLU_054299_1_0_1"/>
<evidence type="ECO:0000259" key="3">
    <source>
        <dbReference type="PROSITE" id="PS51462"/>
    </source>
</evidence>